<keyword evidence="2" id="KW-0539">Nucleus</keyword>
<dbReference type="OMA" id="GSHNEKP"/>
<dbReference type="InterPro" id="IPR000679">
    <property type="entry name" value="Znf_GATA"/>
</dbReference>
<accession>A0A1Y1IW71</accession>
<dbReference type="GO" id="GO:0005634">
    <property type="term" value="C:nucleus"/>
    <property type="evidence" value="ECO:0007669"/>
    <property type="project" value="UniProtKB-SubCell"/>
</dbReference>
<keyword evidence="6" id="KW-1185">Reference proteome</keyword>
<dbReference type="AlphaFoldDB" id="A0A1Y1IW71"/>
<feature type="compositionally biased region" description="Low complexity" evidence="3">
    <location>
        <begin position="683"/>
        <end position="700"/>
    </location>
</feature>
<evidence type="ECO:0000313" key="6">
    <source>
        <dbReference type="Proteomes" id="UP000054558"/>
    </source>
</evidence>
<dbReference type="STRING" id="105231.A0A1Y1IW71"/>
<feature type="compositionally biased region" description="Acidic residues" evidence="3">
    <location>
        <begin position="368"/>
        <end position="378"/>
    </location>
</feature>
<reference evidence="5 6" key="1">
    <citation type="journal article" date="2014" name="Nat. Commun.">
        <title>Klebsormidium flaccidum genome reveals primary factors for plant terrestrial adaptation.</title>
        <authorList>
            <person name="Hori K."/>
            <person name="Maruyama F."/>
            <person name="Fujisawa T."/>
            <person name="Togashi T."/>
            <person name="Yamamoto N."/>
            <person name="Seo M."/>
            <person name="Sato S."/>
            <person name="Yamada T."/>
            <person name="Mori H."/>
            <person name="Tajima N."/>
            <person name="Moriyama T."/>
            <person name="Ikeuchi M."/>
            <person name="Watanabe M."/>
            <person name="Wada H."/>
            <person name="Kobayashi K."/>
            <person name="Saito M."/>
            <person name="Masuda T."/>
            <person name="Sasaki-Sekimoto Y."/>
            <person name="Mashiguchi K."/>
            <person name="Awai K."/>
            <person name="Shimojima M."/>
            <person name="Masuda S."/>
            <person name="Iwai M."/>
            <person name="Nobusawa T."/>
            <person name="Narise T."/>
            <person name="Kondo S."/>
            <person name="Saito H."/>
            <person name="Sato R."/>
            <person name="Murakawa M."/>
            <person name="Ihara Y."/>
            <person name="Oshima-Yamada Y."/>
            <person name="Ohtaka K."/>
            <person name="Satoh M."/>
            <person name="Sonobe K."/>
            <person name="Ishii M."/>
            <person name="Ohtani R."/>
            <person name="Kanamori-Sato M."/>
            <person name="Honoki R."/>
            <person name="Miyazaki D."/>
            <person name="Mochizuki H."/>
            <person name="Umetsu J."/>
            <person name="Higashi K."/>
            <person name="Shibata D."/>
            <person name="Kamiya Y."/>
            <person name="Sato N."/>
            <person name="Nakamura Y."/>
            <person name="Tabata S."/>
            <person name="Ida S."/>
            <person name="Kurokawa K."/>
            <person name="Ohta H."/>
        </authorList>
    </citation>
    <scope>NUCLEOTIDE SEQUENCE [LARGE SCALE GENOMIC DNA]</scope>
    <source>
        <strain evidence="5 6">NIES-2285</strain>
    </source>
</reference>
<feature type="region of interest" description="Disordered" evidence="3">
    <location>
        <begin position="63"/>
        <end position="133"/>
    </location>
</feature>
<feature type="compositionally biased region" description="Polar residues" evidence="3">
    <location>
        <begin position="113"/>
        <end position="122"/>
    </location>
</feature>
<sequence>MSEPWQAAARQKDKDGGKAAEGATGKNGKRCHLCGATGSGRWYGVSAEVRKCDPCYAREYNIRRRQGHVLTGKTHTAKGNEKEGDSAPENDGKKVADLAKTAMDSRGEKQKQKGASPNSLETSPKKKGAGHSLATREPGLCIDCGATESSSWHRGPGGPKTQCRKCHDLQGGGPCHVCGTRDTCMWYGGPKGPKTTCSTCYRKYLKGKKDGALAHARPATKGSKRAVPSPQKTVNMDMAAVGGVSLDSELVSRRVGIWWPIDGVYNKGRVIRYTKWNSSHEVLYDDGAREFLTLAKEHWKLLESDDESESEEEGDEEEESEGEEESEEENESEEAQESEGMERGEEEARAEQYGREENGAQGGGQSDGEGETDTEETDTGIHKNSSPVEQRRRGDVSAGVRKTRARSSGGVATGASSEREGAATGDAAEGGLGAEREQPPAGHGQEIVSAVLKMVSEMDQAGGSGGEGLERESSERDGGSRGEAVNGETRVGVGAADEGAAGREAGLAIVTYQASPFAGLVQPQPAPWLPRLDDSSEGFRRDSTSQPPAHKARLAPSSESVRETPPVAADAATEGLGEEPRAALGDGAGKARADGQPSELGTGEGANETNISEELNKSPAESEPTNGCSEGGDGPAAAEKAPELPPGSEEPLGTEEVGPGPLVETAEGVTGSAAEDGAPIPPAAMIGPGSVIVSGVSSAVWEGESTVREEGRGARTETESGENGSAKPELGTETELRAAEADPNEGGSAEGIAGDEGLVEGVLLPGTVWGGDASLQRAESSEGRPVVAGAGASEQDAGKQLAEAEPDHDEDEPQGDQANASQPAAEGGGQIVVASEDATWQPEEGSLWAAYAKQLLPGGFLWGAYADALPSESQRTFAARGPSEDQGPSEQRGPSRSVNVRAADTHGTSEHLGLSESQWASERPHVCANCGFCEGGAVTFPGGPPGRLGMPLWGGAEPCARVPISVLREWIQGAGGVGRATESPLVPAVGSRGTFEELELTPRAGMKRGRQWPGASAAAPLQIRGPSSGGIAEPSPGGGPLEGSLKRARGPGGSKAAGGDVRDNALRGGAAAAVGGDRVVSLGDSEVG</sequence>
<name>A0A1Y1IW71_KLENI</name>
<dbReference type="EMBL" id="DF238181">
    <property type="protein sequence ID" value="GAQ92977.1"/>
    <property type="molecule type" value="Genomic_DNA"/>
</dbReference>
<feature type="compositionally biased region" description="Polar residues" evidence="3">
    <location>
        <begin position="886"/>
        <end position="898"/>
    </location>
</feature>
<dbReference type="InterPro" id="IPR039776">
    <property type="entry name" value="Pds5"/>
</dbReference>
<evidence type="ECO:0000259" key="4">
    <source>
        <dbReference type="SMART" id="SM00401"/>
    </source>
</evidence>
<evidence type="ECO:0000256" key="1">
    <source>
        <dbReference type="ARBA" id="ARBA00004123"/>
    </source>
</evidence>
<feature type="compositionally biased region" description="Low complexity" evidence="3">
    <location>
        <begin position="646"/>
        <end position="656"/>
    </location>
</feature>
<comment type="subcellular location">
    <subcellularLocation>
        <location evidence="1">Nucleus</location>
    </subcellularLocation>
</comment>
<dbReference type="GO" id="GO:0006281">
    <property type="term" value="P:DNA repair"/>
    <property type="evidence" value="ECO:0007669"/>
    <property type="project" value="UniProtKB-ARBA"/>
</dbReference>
<evidence type="ECO:0000313" key="5">
    <source>
        <dbReference type="EMBL" id="GAQ92977.1"/>
    </source>
</evidence>
<evidence type="ECO:0000256" key="2">
    <source>
        <dbReference type="ARBA" id="ARBA00023242"/>
    </source>
</evidence>
<dbReference type="PANTHER" id="PTHR12663:SF0">
    <property type="entry name" value="PRECOCIOUS DISSOCIATION OF SISTERS 5, ISOFORM A"/>
    <property type="match status" value="1"/>
</dbReference>
<feature type="compositionally biased region" description="Basic and acidic residues" evidence="3">
    <location>
        <begin position="705"/>
        <end position="718"/>
    </location>
</feature>
<feature type="region of interest" description="Disordered" evidence="3">
    <location>
        <begin position="873"/>
        <end position="899"/>
    </location>
</feature>
<dbReference type="PANTHER" id="PTHR12663">
    <property type="entry name" value="ANDROGEN INDUCED INHIBITOR OF PROLIFERATION AS3 / PDS5-RELATED"/>
    <property type="match status" value="1"/>
</dbReference>
<dbReference type="CDD" id="cd20404">
    <property type="entry name" value="Tudor_Agenet_AtEML-like"/>
    <property type="match status" value="1"/>
</dbReference>
<feature type="domain" description="GATA-type" evidence="4">
    <location>
        <begin position="169"/>
        <end position="226"/>
    </location>
</feature>
<dbReference type="GO" id="GO:0007064">
    <property type="term" value="P:mitotic sister chromatid cohesion"/>
    <property type="evidence" value="ECO:0007669"/>
    <property type="project" value="InterPro"/>
</dbReference>
<feature type="region of interest" description="Disordered" evidence="3">
    <location>
        <begin position="302"/>
        <end position="497"/>
    </location>
</feature>
<feature type="compositionally biased region" description="Acidic residues" evidence="3">
    <location>
        <begin position="304"/>
        <end position="339"/>
    </location>
</feature>
<feature type="compositionally biased region" description="Basic and acidic residues" evidence="3">
    <location>
        <begin position="468"/>
        <end position="480"/>
    </location>
</feature>
<feature type="compositionally biased region" description="Basic and acidic residues" evidence="3">
    <location>
        <begin position="78"/>
        <end position="111"/>
    </location>
</feature>
<evidence type="ECO:0000256" key="3">
    <source>
        <dbReference type="SAM" id="MobiDB-lite"/>
    </source>
</evidence>
<protein>
    <recommendedName>
        <fullName evidence="4">GATA-type domain-containing protein</fullName>
    </recommendedName>
</protein>
<feature type="compositionally biased region" description="Basic and acidic residues" evidence="3">
    <location>
        <begin position="340"/>
        <end position="358"/>
    </location>
</feature>
<dbReference type="SMART" id="SM00401">
    <property type="entry name" value="ZnF_GATA"/>
    <property type="match status" value="1"/>
</dbReference>
<gene>
    <name evidence="5" type="ORF">KFL_012320020</name>
</gene>
<dbReference type="GO" id="GO:0043565">
    <property type="term" value="F:sequence-specific DNA binding"/>
    <property type="evidence" value="ECO:0007669"/>
    <property type="project" value="InterPro"/>
</dbReference>
<feature type="compositionally biased region" description="Acidic residues" evidence="3">
    <location>
        <begin position="804"/>
        <end position="814"/>
    </location>
</feature>
<feature type="compositionally biased region" description="Basic and acidic residues" evidence="3">
    <location>
        <begin position="531"/>
        <end position="543"/>
    </location>
</feature>
<proteinExistence type="predicted"/>
<feature type="region of interest" description="Disordered" evidence="3">
    <location>
        <begin position="518"/>
        <end position="838"/>
    </location>
</feature>
<dbReference type="GO" id="GO:0006355">
    <property type="term" value="P:regulation of DNA-templated transcription"/>
    <property type="evidence" value="ECO:0007669"/>
    <property type="project" value="InterPro"/>
</dbReference>
<feature type="region of interest" description="Disordered" evidence="3">
    <location>
        <begin position="1"/>
        <end position="32"/>
    </location>
</feature>
<feature type="region of interest" description="Disordered" evidence="3">
    <location>
        <begin position="1005"/>
        <end position="1063"/>
    </location>
</feature>
<dbReference type="Proteomes" id="UP000054558">
    <property type="component" value="Unassembled WGS sequence"/>
</dbReference>
<organism evidence="5 6">
    <name type="scientific">Klebsormidium nitens</name>
    <name type="common">Green alga</name>
    <name type="synonym">Ulothrix nitens</name>
    <dbReference type="NCBI Taxonomy" id="105231"/>
    <lineage>
        <taxon>Eukaryota</taxon>
        <taxon>Viridiplantae</taxon>
        <taxon>Streptophyta</taxon>
        <taxon>Klebsormidiophyceae</taxon>
        <taxon>Klebsormidiales</taxon>
        <taxon>Klebsormidiaceae</taxon>
        <taxon>Klebsormidium</taxon>
    </lineage>
</organism>